<dbReference type="Proteomes" id="UP000032336">
    <property type="component" value="Unassembled WGS sequence"/>
</dbReference>
<dbReference type="AlphaFoldDB" id="A0A0D8FV17"/>
<proteinExistence type="predicted"/>
<evidence type="ECO:0000313" key="1">
    <source>
        <dbReference type="EMBL" id="KJE76956.1"/>
    </source>
</evidence>
<name>A0A0D8FV17_9ACTN</name>
<sequence length="268" mass="27951">MAALHLLRRGVMFGLAGVFGVVMASCAGPTNHRRSSSTKETAVKVPMNTVPPPALTTALAAFATTPVRMSIAVSELTSGVDRRLTVYAAWDPIDRDGEVATIGANAGVESGYGASRIVNGQAWSLIAGHWYRVGFGQQVIGKVVAVVGVIKLIGQVHAVASQVINGTTCLGFAGSLSQGQLLAIEHHHGRATLMQALAGIDRLGYTVYVGGPFVRGLDITAIVSGHRVRYRTQWLLTFPSWGTPVQIQPPVSASVLPGSAPAGGLLPL</sequence>
<accession>A0A0D8FV17</accession>
<evidence type="ECO:0000313" key="2">
    <source>
        <dbReference type="Proteomes" id="UP000032336"/>
    </source>
</evidence>
<gene>
    <name evidence="1" type="ORF">FEAC_12810</name>
</gene>
<protein>
    <submittedName>
        <fullName evidence="1">Uncharacterized protein</fullName>
    </submittedName>
</protein>
<dbReference type="EMBL" id="JXUW01000009">
    <property type="protein sequence ID" value="KJE76956.1"/>
    <property type="molecule type" value="Genomic_DNA"/>
</dbReference>
<reference evidence="1 2" key="1">
    <citation type="submission" date="2015-01" db="EMBL/GenBank/DDBJ databases">
        <title>Draft genome of the acidophilic iron oxidizer Ferrimicrobium acidiphilum strain T23.</title>
        <authorList>
            <person name="Poehlein A."/>
            <person name="Eisen S."/>
            <person name="Schloemann M."/>
            <person name="Johnson B.D."/>
            <person name="Daniel R."/>
            <person name="Muehling M."/>
        </authorList>
    </citation>
    <scope>NUCLEOTIDE SEQUENCE [LARGE SCALE GENOMIC DNA]</scope>
    <source>
        <strain evidence="1 2">T23</strain>
    </source>
</reference>
<comment type="caution">
    <text evidence="1">The sequence shown here is derived from an EMBL/GenBank/DDBJ whole genome shotgun (WGS) entry which is preliminary data.</text>
</comment>
<keyword evidence="2" id="KW-1185">Reference proteome</keyword>
<organism evidence="1 2">
    <name type="scientific">Ferrimicrobium acidiphilum DSM 19497</name>
    <dbReference type="NCBI Taxonomy" id="1121877"/>
    <lineage>
        <taxon>Bacteria</taxon>
        <taxon>Bacillati</taxon>
        <taxon>Actinomycetota</taxon>
        <taxon>Acidimicrobiia</taxon>
        <taxon>Acidimicrobiales</taxon>
        <taxon>Acidimicrobiaceae</taxon>
        <taxon>Ferrimicrobium</taxon>
    </lineage>
</organism>